<dbReference type="Proteomes" id="UP000000539">
    <property type="component" value="Chromosome 6"/>
</dbReference>
<evidence type="ECO:0000313" key="2">
    <source>
        <dbReference type="Ensembl" id="ENSGALP00010026285.1"/>
    </source>
</evidence>
<name>A0A8V0Z586_CHICK</name>
<reference evidence="2" key="1">
    <citation type="submission" date="2020-11" db="EMBL/GenBank/DDBJ databases">
        <title>Gallus gallus (Chicken) genome, bGalGal1, GRCg7b, maternal haplotype autosomes + Z &amp; W.</title>
        <authorList>
            <person name="Warren W."/>
            <person name="Formenti G."/>
            <person name="Fedrigo O."/>
            <person name="Haase B."/>
            <person name="Mountcastle J."/>
            <person name="Balacco J."/>
            <person name="Tracey A."/>
            <person name="Schneider V."/>
            <person name="Okimoto R."/>
            <person name="Cheng H."/>
            <person name="Hawken R."/>
            <person name="Howe K."/>
            <person name="Jarvis E.D."/>
        </authorList>
    </citation>
    <scope>NUCLEOTIDE SEQUENCE [LARGE SCALE GENOMIC DNA]</scope>
    <source>
        <strain evidence="2">Broiler</strain>
    </source>
</reference>
<reference evidence="2" key="3">
    <citation type="submission" date="2025-09" db="UniProtKB">
        <authorList>
            <consortium name="Ensembl"/>
        </authorList>
    </citation>
    <scope>IDENTIFICATION</scope>
    <source>
        <strain evidence="2">broiler</strain>
    </source>
</reference>
<evidence type="ECO:0000256" key="1">
    <source>
        <dbReference type="SAM" id="MobiDB-lite"/>
    </source>
</evidence>
<proteinExistence type="predicted"/>
<keyword evidence="3" id="KW-1185">Reference proteome</keyword>
<feature type="region of interest" description="Disordered" evidence="1">
    <location>
        <begin position="1"/>
        <end position="39"/>
    </location>
</feature>
<accession>A0A8V0Z586</accession>
<feature type="region of interest" description="Disordered" evidence="1">
    <location>
        <begin position="100"/>
        <end position="234"/>
    </location>
</feature>
<reference evidence="2" key="2">
    <citation type="submission" date="2025-08" db="UniProtKB">
        <authorList>
            <consortium name="Ensembl"/>
        </authorList>
    </citation>
    <scope>IDENTIFICATION</scope>
    <source>
        <strain evidence="2">broiler</strain>
    </source>
</reference>
<evidence type="ECO:0000313" key="3">
    <source>
        <dbReference type="Proteomes" id="UP000000539"/>
    </source>
</evidence>
<organism evidence="2 3">
    <name type="scientific">Gallus gallus</name>
    <name type="common">Chicken</name>
    <dbReference type="NCBI Taxonomy" id="9031"/>
    <lineage>
        <taxon>Eukaryota</taxon>
        <taxon>Metazoa</taxon>
        <taxon>Chordata</taxon>
        <taxon>Craniata</taxon>
        <taxon>Vertebrata</taxon>
        <taxon>Euteleostomi</taxon>
        <taxon>Archelosauria</taxon>
        <taxon>Archosauria</taxon>
        <taxon>Dinosauria</taxon>
        <taxon>Saurischia</taxon>
        <taxon>Theropoda</taxon>
        <taxon>Coelurosauria</taxon>
        <taxon>Aves</taxon>
        <taxon>Neognathae</taxon>
        <taxon>Galloanserae</taxon>
        <taxon>Galliformes</taxon>
        <taxon>Phasianidae</taxon>
        <taxon>Phasianinae</taxon>
        <taxon>Gallus</taxon>
    </lineage>
</organism>
<sequence>MATARPDAAYSAAGHSRGRTCSPRAVRGRGPAGRAGRGSLPTYTCLALGGAAAAAAALSGVPDPRALGLSPVGRVPGRRGALRGSGLPQRSLNTLLFLAGRPESGRGPALPPPPSNGEAAPGPRPLLAVTCRPGAEEAPESLAVPARAVTKRRPPARPLVSRRCPLPPHRARPGARGSGPWELRRRRGGAEPLSAPPPASALLPSPSRGSPTVAVSGGGARLGAPSPRGGPAQP</sequence>
<protein>
    <submittedName>
        <fullName evidence="2">Uncharacterized protein</fullName>
    </submittedName>
</protein>
<dbReference type="AlphaFoldDB" id="A0A8V0Z586"/>
<dbReference type="Ensembl" id="ENSGALT00010044195.1">
    <property type="protein sequence ID" value="ENSGALP00010026285.1"/>
    <property type="gene ID" value="ENSGALG00010018318.1"/>
</dbReference>